<evidence type="ECO:0000256" key="2">
    <source>
        <dbReference type="ARBA" id="ARBA00011971"/>
    </source>
</evidence>
<dbReference type="InterPro" id="IPR029057">
    <property type="entry name" value="PRTase-like"/>
</dbReference>
<dbReference type="PANTHER" id="PTHR19278">
    <property type="entry name" value="OROTATE PHOSPHORIBOSYLTRANSFERASE"/>
    <property type="match status" value="1"/>
</dbReference>
<evidence type="ECO:0000256" key="6">
    <source>
        <dbReference type="HAMAP-Rule" id="MF_01208"/>
    </source>
</evidence>
<proteinExistence type="inferred from homology"/>
<organism evidence="8 9">
    <name type="scientific">Candidatus Segetimicrobium genomatis</name>
    <dbReference type="NCBI Taxonomy" id="2569760"/>
    <lineage>
        <taxon>Bacteria</taxon>
        <taxon>Bacillati</taxon>
        <taxon>Candidatus Sysuimicrobiota</taxon>
        <taxon>Candidatus Sysuimicrobiia</taxon>
        <taxon>Candidatus Sysuimicrobiales</taxon>
        <taxon>Candidatus Segetimicrobiaceae</taxon>
        <taxon>Candidatus Segetimicrobium</taxon>
    </lineage>
</organism>
<feature type="binding site" evidence="6">
    <location>
        <position position="161"/>
    </location>
    <ligand>
        <name>orotate</name>
        <dbReference type="ChEBI" id="CHEBI:30839"/>
    </ligand>
</feature>
<dbReference type="GO" id="GO:0044205">
    <property type="term" value="P:'de novo' UMP biosynthetic process"/>
    <property type="evidence" value="ECO:0007669"/>
    <property type="project" value="UniProtKB-UniRule"/>
</dbReference>
<keyword evidence="6" id="KW-0460">Magnesium</keyword>
<comment type="function">
    <text evidence="6">Catalyzes the transfer of a ribosyl phosphate group from 5-phosphoribose 1-diphosphate to orotate, leading to the formation of orotidine monophosphate (OMP).</text>
</comment>
<sequence>MTLPDRVRVPDAALGDLRARTWARLSRAAFLHGEFVLSSGRTSPYYIDKYQFETHPDLLRDIARLLTQALPPETTRLVGPALGGVPLATAVALETGIPFVIVRPEAKAHGTARTIEGTLAPGDRAVVVEDVVTTGGQAVRAAREVEAAGGRVLLVLAVVDRHEGGREGIEGAGYRFEALYDLREWPVPHG</sequence>
<evidence type="ECO:0000259" key="7">
    <source>
        <dbReference type="Pfam" id="PF00156"/>
    </source>
</evidence>
<dbReference type="PANTHER" id="PTHR19278:SF9">
    <property type="entry name" value="URIDINE 5'-MONOPHOSPHATE SYNTHASE"/>
    <property type="match status" value="1"/>
</dbReference>
<dbReference type="Pfam" id="PF00156">
    <property type="entry name" value="Pribosyltran"/>
    <property type="match status" value="1"/>
</dbReference>
<dbReference type="InterPro" id="IPR004467">
    <property type="entry name" value="Or_phspho_trans_dom"/>
</dbReference>
<keyword evidence="5 6" id="KW-0665">Pyrimidine biosynthesis</keyword>
<feature type="binding site" evidence="6">
    <location>
        <position position="109"/>
    </location>
    <ligand>
        <name>5-phospho-alpha-D-ribose 1-diphosphate</name>
        <dbReference type="ChEBI" id="CHEBI:58017"/>
        <note>ligand shared between dimeric partners</note>
    </ligand>
</feature>
<feature type="binding site" description="in other chain" evidence="6">
    <location>
        <begin position="129"/>
        <end position="137"/>
    </location>
    <ligand>
        <name>5-phospho-alpha-D-ribose 1-diphosphate</name>
        <dbReference type="ChEBI" id="CHEBI:58017"/>
        <note>ligand shared between dimeric partners</note>
    </ligand>
</feature>
<dbReference type="GO" id="GO:0004588">
    <property type="term" value="F:orotate phosphoribosyltransferase activity"/>
    <property type="evidence" value="ECO:0007669"/>
    <property type="project" value="UniProtKB-UniRule"/>
</dbReference>
<dbReference type="SUPFAM" id="SSF53271">
    <property type="entry name" value="PRTase-like"/>
    <property type="match status" value="1"/>
</dbReference>
<evidence type="ECO:0000313" key="9">
    <source>
        <dbReference type="Proteomes" id="UP000320393"/>
    </source>
</evidence>
<evidence type="ECO:0000313" key="8">
    <source>
        <dbReference type="EMBL" id="TMJ09007.1"/>
    </source>
</evidence>
<dbReference type="Proteomes" id="UP000320393">
    <property type="component" value="Unassembled WGS sequence"/>
</dbReference>
<keyword evidence="4 6" id="KW-0808">Transferase</keyword>
<reference evidence="8 9" key="1">
    <citation type="journal article" date="2019" name="Nat. Microbiol.">
        <title>Mediterranean grassland soil C-N compound turnover is dependent on rainfall and depth, and is mediated by genomically divergent microorganisms.</title>
        <authorList>
            <person name="Diamond S."/>
            <person name="Andeer P.F."/>
            <person name="Li Z."/>
            <person name="Crits-Christoph A."/>
            <person name="Burstein D."/>
            <person name="Anantharaman K."/>
            <person name="Lane K.R."/>
            <person name="Thomas B.C."/>
            <person name="Pan C."/>
            <person name="Northen T.R."/>
            <person name="Banfield J.F."/>
        </authorList>
    </citation>
    <scope>NUCLEOTIDE SEQUENCE [LARGE SCALE GENOMIC DNA]</scope>
    <source>
        <strain evidence="8">NP_5</strain>
    </source>
</reference>
<dbReference type="GO" id="GO:0019856">
    <property type="term" value="P:pyrimidine nucleobase biosynthetic process"/>
    <property type="evidence" value="ECO:0007669"/>
    <property type="project" value="TreeGrafter"/>
</dbReference>
<comment type="caution">
    <text evidence="6">Lacks conserved residue(s) required for the propagation of feature annotation.</text>
</comment>
<keyword evidence="3 6" id="KW-0328">Glycosyltransferase</keyword>
<evidence type="ECO:0000256" key="3">
    <source>
        <dbReference type="ARBA" id="ARBA00022676"/>
    </source>
</evidence>
<dbReference type="CDD" id="cd06223">
    <property type="entry name" value="PRTases_typeI"/>
    <property type="match status" value="1"/>
</dbReference>
<comment type="subunit">
    <text evidence="6">Homodimer.</text>
</comment>
<feature type="binding site" evidence="6">
    <location>
        <position position="103"/>
    </location>
    <ligand>
        <name>5-phospho-alpha-D-ribose 1-diphosphate</name>
        <dbReference type="ChEBI" id="CHEBI:58017"/>
        <note>ligand shared between dimeric partners</note>
    </ligand>
</feature>
<accession>A0A537LMV5</accession>
<dbReference type="InterPro" id="IPR000836">
    <property type="entry name" value="PRTase_dom"/>
</dbReference>
<dbReference type="InterPro" id="IPR023031">
    <property type="entry name" value="OPRT"/>
</dbReference>
<feature type="binding site" evidence="6">
    <location>
        <position position="107"/>
    </location>
    <ligand>
        <name>5-phospho-alpha-D-ribose 1-diphosphate</name>
        <dbReference type="ChEBI" id="CHEBI:58017"/>
        <note>ligand shared between dimeric partners</note>
    </ligand>
</feature>
<comment type="similarity">
    <text evidence="6">Belongs to the purine/pyrimidine phosphoribosyltransferase family. PyrE subfamily.</text>
</comment>
<feature type="domain" description="Phosphoribosyltransferase" evidence="7">
    <location>
        <begin position="51"/>
        <end position="165"/>
    </location>
</feature>
<comment type="catalytic activity">
    <reaction evidence="6">
        <text>orotidine 5'-phosphate + diphosphate = orotate + 5-phospho-alpha-D-ribose 1-diphosphate</text>
        <dbReference type="Rhea" id="RHEA:10380"/>
        <dbReference type="ChEBI" id="CHEBI:30839"/>
        <dbReference type="ChEBI" id="CHEBI:33019"/>
        <dbReference type="ChEBI" id="CHEBI:57538"/>
        <dbReference type="ChEBI" id="CHEBI:58017"/>
        <dbReference type="EC" id="2.4.2.10"/>
    </reaction>
</comment>
<dbReference type="UniPathway" id="UPA00070">
    <property type="reaction ID" value="UER00119"/>
</dbReference>
<gene>
    <name evidence="6 8" type="primary">pyrE</name>
    <name evidence="8" type="ORF">E6H02_09360</name>
</gene>
<comment type="cofactor">
    <cofactor evidence="6">
        <name>Mg(2+)</name>
        <dbReference type="ChEBI" id="CHEBI:18420"/>
    </cofactor>
</comment>
<dbReference type="Gene3D" id="3.40.50.2020">
    <property type="match status" value="1"/>
</dbReference>
<comment type="caution">
    <text evidence="8">The sequence shown here is derived from an EMBL/GenBank/DDBJ whole genome shotgun (WGS) entry which is preliminary data.</text>
</comment>
<name>A0A537LMV5_9BACT</name>
<dbReference type="EC" id="2.4.2.10" evidence="2 6"/>
<evidence type="ECO:0000256" key="5">
    <source>
        <dbReference type="ARBA" id="ARBA00022975"/>
    </source>
</evidence>
<dbReference type="EMBL" id="VBAM01000367">
    <property type="protein sequence ID" value="TMJ09007.1"/>
    <property type="molecule type" value="Genomic_DNA"/>
</dbReference>
<evidence type="ECO:0000256" key="4">
    <source>
        <dbReference type="ARBA" id="ARBA00022679"/>
    </source>
</evidence>
<dbReference type="HAMAP" id="MF_01208">
    <property type="entry name" value="PyrE"/>
    <property type="match status" value="1"/>
</dbReference>
<dbReference type="AlphaFoldDB" id="A0A537LMV5"/>
<protein>
    <recommendedName>
        <fullName evidence="2 6">Orotate phosphoribosyltransferase</fullName>
        <shortName evidence="6">OPRT</shortName>
        <shortName evidence="6">OPRTase</shortName>
        <ecNumber evidence="2 6">2.4.2.10</ecNumber>
    </recommendedName>
</protein>
<feature type="binding site" evidence="6">
    <location>
        <position position="133"/>
    </location>
    <ligand>
        <name>orotate</name>
        <dbReference type="ChEBI" id="CHEBI:30839"/>
    </ligand>
</feature>
<comment type="pathway">
    <text evidence="1 6">Pyrimidine metabolism; UMP biosynthesis via de novo pathway; UMP from orotate: step 1/2.</text>
</comment>
<dbReference type="GO" id="GO:0000287">
    <property type="term" value="F:magnesium ion binding"/>
    <property type="evidence" value="ECO:0007669"/>
    <property type="project" value="UniProtKB-UniRule"/>
</dbReference>
<dbReference type="NCBIfam" id="TIGR00336">
    <property type="entry name" value="pyrE"/>
    <property type="match status" value="1"/>
</dbReference>
<evidence type="ECO:0000256" key="1">
    <source>
        <dbReference type="ARBA" id="ARBA00004889"/>
    </source>
</evidence>